<dbReference type="AlphaFoldDB" id="A0A1H9UKR3"/>
<organism evidence="2 3">
    <name type="scientific">Lachnobacterium bovis</name>
    <dbReference type="NCBI Taxonomy" id="140626"/>
    <lineage>
        <taxon>Bacteria</taxon>
        <taxon>Bacillati</taxon>
        <taxon>Bacillota</taxon>
        <taxon>Clostridia</taxon>
        <taxon>Lachnospirales</taxon>
        <taxon>Lachnospiraceae</taxon>
        <taxon>Lachnobacterium</taxon>
    </lineage>
</organism>
<gene>
    <name evidence="2" type="ORF">SAMN02910429_02156</name>
</gene>
<keyword evidence="3" id="KW-1185">Reference proteome</keyword>
<dbReference type="Proteomes" id="UP000182471">
    <property type="component" value="Unassembled WGS sequence"/>
</dbReference>
<accession>A0A1H9UKR3</accession>
<evidence type="ECO:0000313" key="3">
    <source>
        <dbReference type="Proteomes" id="UP000182471"/>
    </source>
</evidence>
<keyword evidence="1" id="KW-0812">Transmembrane</keyword>
<evidence type="ECO:0008006" key="4">
    <source>
        <dbReference type="Google" id="ProtNLM"/>
    </source>
</evidence>
<evidence type="ECO:0000256" key="1">
    <source>
        <dbReference type="SAM" id="Phobius"/>
    </source>
</evidence>
<keyword evidence="1" id="KW-1133">Transmembrane helix</keyword>
<keyword evidence="1" id="KW-0472">Membrane</keyword>
<dbReference type="EMBL" id="FOGW01000031">
    <property type="protein sequence ID" value="SES09929.1"/>
    <property type="molecule type" value="Genomic_DNA"/>
</dbReference>
<dbReference type="RefSeq" id="WP_074730945.1">
    <property type="nucleotide sequence ID" value="NZ_FOGW01000031.1"/>
</dbReference>
<reference evidence="3" key="1">
    <citation type="submission" date="2016-10" db="EMBL/GenBank/DDBJ databases">
        <authorList>
            <person name="Varghese N."/>
            <person name="Submissions S."/>
        </authorList>
    </citation>
    <scope>NUCLEOTIDE SEQUENCE [LARGE SCALE GENOMIC DNA]</scope>
    <source>
        <strain evidence="3">S1b</strain>
    </source>
</reference>
<proteinExistence type="predicted"/>
<evidence type="ECO:0000313" key="2">
    <source>
        <dbReference type="EMBL" id="SES09929.1"/>
    </source>
</evidence>
<feature type="transmembrane region" description="Helical" evidence="1">
    <location>
        <begin position="29"/>
        <end position="50"/>
    </location>
</feature>
<name>A0A1H9UKR3_9FIRM</name>
<protein>
    <recommendedName>
        <fullName evidence="4">Flagellin N-terminal-like domain-containing protein</fullName>
    </recommendedName>
</protein>
<sequence>MNKLVSKIDMAVMKAKMAFMEKKEASDQLIVMFIIIAVAAGIAGLLYIFATGTLLPNFQEKLTNLINNWFNHS</sequence>